<reference evidence="1" key="1">
    <citation type="submission" date="2019-08" db="EMBL/GenBank/DDBJ databases">
        <authorList>
            <person name="Kucharzyk K."/>
            <person name="Murdoch R.W."/>
            <person name="Higgins S."/>
            <person name="Loffler F."/>
        </authorList>
    </citation>
    <scope>NUCLEOTIDE SEQUENCE</scope>
</reference>
<organism evidence="1">
    <name type="scientific">bioreactor metagenome</name>
    <dbReference type="NCBI Taxonomy" id="1076179"/>
    <lineage>
        <taxon>unclassified sequences</taxon>
        <taxon>metagenomes</taxon>
        <taxon>ecological metagenomes</taxon>
    </lineage>
</organism>
<sequence>MKFDACHTGSLTAHGADLFFFEAQRLSGAGDEHDLVITIGQSGPPQFIFIIQGHGNEARGAHAGKFRQRYPLHAAGNGCHGQVGRVFKVRHSHRGCDAFVSAEGKYVHNGDATVSTVGIWDLVSFL</sequence>
<gene>
    <name evidence="1" type="ORF">SDC9_65844</name>
</gene>
<name>A0A644XT81_9ZZZZ</name>
<evidence type="ECO:0000313" key="1">
    <source>
        <dbReference type="EMBL" id="MPM19420.1"/>
    </source>
</evidence>
<accession>A0A644XT81</accession>
<comment type="caution">
    <text evidence="1">The sequence shown here is derived from an EMBL/GenBank/DDBJ whole genome shotgun (WGS) entry which is preliminary data.</text>
</comment>
<dbReference type="EMBL" id="VSSQ01003173">
    <property type="protein sequence ID" value="MPM19420.1"/>
    <property type="molecule type" value="Genomic_DNA"/>
</dbReference>
<protein>
    <submittedName>
        <fullName evidence="1">Uncharacterized protein</fullName>
    </submittedName>
</protein>
<dbReference type="AlphaFoldDB" id="A0A644XT81"/>
<proteinExistence type="predicted"/>